<dbReference type="OMA" id="ESYQQDN"/>
<accession>A0A8S1JNZ5</accession>
<evidence type="ECO:0000313" key="1">
    <source>
        <dbReference type="EMBL" id="CAD8043781.1"/>
    </source>
</evidence>
<gene>
    <name evidence="1" type="ORF">PPRIM_AZ9-3.1.T0050435</name>
</gene>
<evidence type="ECO:0000313" key="2">
    <source>
        <dbReference type="Proteomes" id="UP000688137"/>
    </source>
</evidence>
<proteinExistence type="predicted"/>
<dbReference type="Proteomes" id="UP000688137">
    <property type="component" value="Unassembled WGS sequence"/>
</dbReference>
<reference evidence="1" key="1">
    <citation type="submission" date="2021-01" db="EMBL/GenBank/DDBJ databases">
        <authorList>
            <consortium name="Genoscope - CEA"/>
            <person name="William W."/>
        </authorList>
    </citation>
    <scope>NUCLEOTIDE SEQUENCE</scope>
</reference>
<protein>
    <submittedName>
        <fullName evidence="1">Uncharacterized protein</fullName>
    </submittedName>
</protein>
<keyword evidence="2" id="KW-1185">Reference proteome</keyword>
<dbReference type="EMBL" id="CAJJDM010000002">
    <property type="protein sequence ID" value="CAD8043781.1"/>
    <property type="molecule type" value="Genomic_DNA"/>
</dbReference>
<sequence length="136" mass="16514">MDDQQTEIRMMYKNLTTDLRNKYSPHYNLYQKQTLDEKINCFKQNSQQPELYYKCFSTIDERMQSNSVQLQQSFNKIEIEDQGCQQKCKESYQQDNLKQNMCLKKCMEDLRDKAFKLQDTFYQAILKTNPEFKKIK</sequence>
<dbReference type="AlphaFoldDB" id="A0A8S1JNZ5"/>
<name>A0A8S1JNZ5_PARPR</name>
<comment type="caution">
    <text evidence="1">The sequence shown here is derived from an EMBL/GenBank/DDBJ whole genome shotgun (WGS) entry which is preliminary data.</text>
</comment>
<organism evidence="1 2">
    <name type="scientific">Paramecium primaurelia</name>
    <dbReference type="NCBI Taxonomy" id="5886"/>
    <lineage>
        <taxon>Eukaryota</taxon>
        <taxon>Sar</taxon>
        <taxon>Alveolata</taxon>
        <taxon>Ciliophora</taxon>
        <taxon>Intramacronucleata</taxon>
        <taxon>Oligohymenophorea</taxon>
        <taxon>Peniculida</taxon>
        <taxon>Parameciidae</taxon>
        <taxon>Paramecium</taxon>
    </lineage>
</organism>